<dbReference type="Ensembl" id="ENSACIT00000009422.1">
    <property type="protein sequence ID" value="ENSACIP00000009146.1"/>
    <property type="gene ID" value="ENSACIG00000007171.1"/>
</dbReference>
<keyword evidence="3" id="KW-0732">Signal</keyword>
<evidence type="ECO:0000256" key="2">
    <source>
        <dbReference type="ARBA" id="ARBA00022737"/>
    </source>
</evidence>
<dbReference type="InterPro" id="IPR001611">
    <property type="entry name" value="Leu-rich_rpt"/>
</dbReference>
<dbReference type="Gene3D" id="3.80.10.10">
    <property type="entry name" value="Ribonuclease Inhibitor"/>
    <property type="match status" value="3"/>
</dbReference>
<dbReference type="OMA" id="EACCTHR"/>
<sequence>MDMSCNNLQNSGVKLLSVLLQTLFVSCSSIFRLGGCKLSENSCEALSSIFSYQFSSLREVDLSNNSLHDSGVTFLSVAMENPNCKLETLSGCNLSERSCKSLSTVLSSQSSNLRELDLSNNNLHDSGVKLIFGGVTRPHCTLETLRLCGCKLSENSCEALCSVFSHHPSSLRVLDLSKNNLHDSGVTFLPNGMKNPNCKLEILRSDQAIFCFLSVHKIIQLKLIRKLLHFMIKIAKSCTSSLYYENILNQVLFVFVFIFLQNTWLLCDCKLSENSCEALSAILSYQFSSLRELDLSDNKLQDTGVKLLSIGVKSPHCKLETLR</sequence>
<name>A0A3Q0RF22_AMPCI</name>
<feature type="chain" id="PRO_5046219003" description="NACHT LRR and PYD domain-containing protein" evidence="3">
    <location>
        <begin position="28"/>
        <end position="323"/>
    </location>
</feature>
<dbReference type="AlphaFoldDB" id="A0A3Q0RF22"/>
<dbReference type="Proteomes" id="UP000261340">
    <property type="component" value="Unplaced"/>
</dbReference>
<evidence type="ECO:0000256" key="3">
    <source>
        <dbReference type="SAM" id="SignalP"/>
    </source>
</evidence>
<feature type="signal peptide" evidence="3">
    <location>
        <begin position="1"/>
        <end position="27"/>
    </location>
</feature>
<keyword evidence="1" id="KW-0433">Leucine-rich repeat</keyword>
<reference evidence="4" key="1">
    <citation type="submission" date="2025-08" db="UniProtKB">
        <authorList>
            <consortium name="Ensembl"/>
        </authorList>
    </citation>
    <scope>IDENTIFICATION</scope>
</reference>
<dbReference type="PANTHER" id="PTHR24106">
    <property type="entry name" value="NACHT, LRR AND CARD DOMAINS-CONTAINING"/>
    <property type="match status" value="1"/>
</dbReference>
<dbReference type="SUPFAM" id="SSF52047">
    <property type="entry name" value="RNI-like"/>
    <property type="match status" value="1"/>
</dbReference>
<dbReference type="InterPro" id="IPR032675">
    <property type="entry name" value="LRR_dom_sf"/>
</dbReference>
<reference evidence="4" key="2">
    <citation type="submission" date="2025-09" db="UniProtKB">
        <authorList>
            <consortium name="Ensembl"/>
        </authorList>
    </citation>
    <scope>IDENTIFICATION</scope>
</reference>
<protein>
    <recommendedName>
        <fullName evidence="6">NACHT LRR and PYD domain-containing protein</fullName>
    </recommendedName>
</protein>
<evidence type="ECO:0008006" key="6">
    <source>
        <dbReference type="Google" id="ProtNLM"/>
    </source>
</evidence>
<dbReference type="Pfam" id="PF13516">
    <property type="entry name" value="LRR_6"/>
    <property type="match status" value="4"/>
</dbReference>
<dbReference type="SMART" id="SM00368">
    <property type="entry name" value="LRR_RI"/>
    <property type="match status" value="6"/>
</dbReference>
<proteinExistence type="predicted"/>
<dbReference type="InterPro" id="IPR051261">
    <property type="entry name" value="NLR"/>
</dbReference>
<dbReference type="GeneTree" id="ENSGT01150000286904"/>
<evidence type="ECO:0000256" key="1">
    <source>
        <dbReference type="ARBA" id="ARBA00022614"/>
    </source>
</evidence>
<dbReference type="PROSITE" id="PS51450">
    <property type="entry name" value="LRR"/>
    <property type="match status" value="1"/>
</dbReference>
<keyword evidence="2" id="KW-0677">Repeat</keyword>
<evidence type="ECO:0000313" key="5">
    <source>
        <dbReference type="Proteomes" id="UP000261340"/>
    </source>
</evidence>
<organism evidence="4 5">
    <name type="scientific">Amphilophus citrinellus</name>
    <name type="common">Midas cichlid</name>
    <name type="synonym">Cichlasoma citrinellum</name>
    <dbReference type="NCBI Taxonomy" id="61819"/>
    <lineage>
        <taxon>Eukaryota</taxon>
        <taxon>Metazoa</taxon>
        <taxon>Chordata</taxon>
        <taxon>Craniata</taxon>
        <taxon>Vertebrata</taxon>
        <taxon>Euteleostomi</taxon>
        <taxon>Actinopterygii</taxon>
        <taxon>Neopterygii</taxon>
        <taxon>Teleostei</taxon>
        <taxon>Neoteleostei</taxon>
        <taxon>Acanthomorphata</taxon>
        <taxon>Ovalentaria</taxon>
        <taxon>Cichlomorphae</taxon>
        <taxon>Cichliformes</taxon>
        <taxon>Cichlidae</taxon>
        <taxon>New World cichlids</taxon>
        <taxon>Cichlasomatinae</taxon>
        <taxon>Heroini</taxon>
        <taxon>Amphilophus</taxon>
    </lineage>
</organism>
<evidence type="ECO:0000313" key="4">
    <source>
        <dbReference type="Ensembl" id="ENSACIP00000009146.1"/>
    </source>
</evidence>
<accession>A0A3Q0RF22</accession>
<dbReference type="PRINTS" id="PR00019">
    <property type="entry name" value="LEURICHRPT"/>
</dbReference>
<keyword evidence="5" id="KW-1185">Reference proteome</keyword>